<reference evidence="4 5" key="1">
    <citation type="submission" date="2020-02" db="EMBL/GenBank/DDBJ databases">
        <authorList>
            <person name="Li X.-J."/>
            <person name="Feng X.-M."/>
        </authorList>
    </citation>
    <scope>NUCLEOTIDE SEQUENCE [LARGE SCALE GENOMIC DNA]</scope>
    <source>
        <strain evidence="4 5">CGMCC 4.7225</strain>
    </source>
</reference>
<evidence type="ECO:0000256" key="2">
    <source>
        <dbReference type="SAM" id="Phobius"/>
    </source>
</evidence>
<feature type="transmembrane region" description="Helical" evidence="2">
    <location>
        <begin position="46"/>
        <end position="67"/>
    </location>
</feature>
<dbReference type="AlphaFoldDB" id="A0A6N9YN86"/>
<dbReference type="Proteomes" id="UP000469185">
    <property type="component" value="Unassembled WGS sequence"/>
</dbReference>
<feature type="compositionally biased region" description="Polar residues" evidence="1">
    <location>
        <begin position="1"/>
        <end position="10"/>
    </location>
</feature>
<evidence type="ECO:0000259" key="3">
    <source>
        <dbReference type="SMART" id="SM00858"/>
    </source>
</evidence>
<accession>A0A6N9YN86</accession>
<name>A0A6N9YN86_9ACTN</name>
<keyword evidence="2" id="KW-0472">Membrane</keyword>
<keyword evidence="4" id="KW-0969">Cilium</keyword>
<feature type="compositionally biased region" description="Acidic residues" evidence="1">
    <location>
        <begin position="248"/>
        <end position="266"/>
    </location>
</feature>
<keyword evidence="4" id="KW-0966">Cell projection</keyword>
<dbReference type="InterPro" id="IPR013974">
    <property type="entry name" value="SAF"/>
</dbReference>
<keyword evidence="2" id="KW-1133">Transmembrane helix</keyword>
<protein>
    <submittedName>
        <fullName evidence="4">Flagellar biosynthesis protein FlgA</fullName>
    </submittedName>
</protein>
<feature type="region of interest" description="Disordered" evidence="1">
    <location>
        <begin position="1"/>
        <end position="42"/>
    </location>
</feature>
<keyword evidence="4" id="KW-0282">Flagellum</keyword>
<feature type="region of interest" description="Disordered" evidence="1">
    <location>
        <begin position="237"/>
        <end position="279"/>
    </location>
</feature>
<dbReference type="CDD" id="cd11614">
    <property type="entry name" value="SAF_CpaB_FlgA_like"/>
    <property type="match status" value="1"/>
</dbReference>
<sequence length="279" mass="28250">MATSTTQSGDVSADRQRTREQRGIRSNKSVGQTDRLPTPPRQRRPALAALAVLLIVGGAAMAALLALRADERVPVLVVQNRIQAGQQIRESDLGTTPVASEGTLLIPASQLDRVVGQFSTVQVEPGQLLDTSMIGGSGMLTDGNAAVGAALANGRFPASGLHPGDVVDLVAVRQDGTGEIIADRVRVSSVSGAGGGSDPVAGGGINATFIVPVADRAEVAAWASNNALSVVLIERGTAVGPGSAPDSGDTDDEPADDEPADDEPADDGPAGEQPGDGED</sequence>
<keyword evidence="5" id="KW-1185">Reference proteome</keyword>
<feature type="domain" description="SAF" evidence="3">
    <location>
        <begin position="73"/>
        <end position="135"/>
    </location>
</feature>
<feature type="compositionally biased region" description="Basic and acidic residues" evidence="1">
    <location>
        <begin position="12"/>
        <end position="23"/>
    </location>
</feature>
<dbReference type="SMART" id="SM00858">
    <property type="entry name" value="SAF"/>
    <property type="match status" value="1"/>
</dbReference>
<dbReference type="Pfam" id="PF08666">
    <property type="entry name" value="SAF"/>
    <property type="match status" value="1"/>
</dbReference>
<evidence type="ECO:0000313" key="5">
    <source>
        <dbReference type="Proteomes" id="UP000469185"/>
    </source>
</evidence>
<dbReference type="EMBL" id="JAAGOB010000006">
    <property type="protein sequence ID" value="NED96308.1"/>
    <property type="molecule type" value="Genomic_DNA"/>
</dbReference>
<organism evidence="4 5">
    <name type="scientific">Phytoactinopolyspora alkaliphila</name>
    <dbReference type="NCBI Taxonomy" id="1783498"/>
    <lineage>
        <taxon>Bacteria</taxon>
        <taxon>Bacillati</taxon>
        <taxon>Actinomycetota</taxon>
        <taxon>Actinomycetes</taxon>
        <taxon>Jiangellales</taxon>
        <taxon>Jiangellaceae</taxon>
        <taxon>Phytoactinopolyspora</taxon>
    </lineage>
</organism>
<gene>
    <name evidence="4" type="ORF">G1H11_13420</name>
</gene>
<keyword evidence="2" id="KW-0812">Transmembrane</keyword>
<proteinExistence type="predicted"/>
<dbReference type="RefSeq" id="WP_163819073.1">
    <property type="nucleotide sequence ID" value="NZ_JAAGOB010000006.1"/>
</dbReference>
<comment type="caution">
    <text evidence="4">The sequence shown here is derived from an EMBL/GenBank/DDBJ whole genome shotgun (WGS) entry which is preliminary data.</text>
</comment>
<evidence type="ECO:0000256" key="1">
    <source>
        <dbReference type="SAM" id="MobiDB-lite"/>
    </source>
</evidence>
<evidence type="ECO:0000313" key="4">
    <source>
        <dbReference type="EMBL" id="NED96308.1"/>
    </source>
</evidence>